<evidence type="ECO:0000313" key="3">
    <source>
        <dbReference type="Proteomes" id="UP000324222"/>
    </source>
</evidence>
<feature type="region of interest" description="Disordered" evidence="1">
    <location>
        <begin position="1"/>
        <end position="21"/>
    </location>
</feature>
<organism evidence="2 3">
    <name type="scientific">Portunus trituberculatus</name>
    <name type="common">Swimming crab</name>
    <name type="synonym">Neptunus trituberculatus</name>
    <dbReference type="NCBI Taxonomy" id="210409"/>
    <lineage>
        <taxon>Eukaryota</taxon>
        <taxon>Metazoa</taxon>
        <taxon>Ecdysozoa</taxon>
        <taxon>Arthropoda</taxon>
        <taxon>Crustacea</taxon>
        <taxon>Multicrustacea</taxon>
        <taxon>Malacostraca</taxon>
        <taxon>Eumalacostraca</taxon>
        <taxon>Eucarida</taxon>
        <taxon>Decapoda</taxon>
        <taxon>Pleocyemata</taxon>
        <taxon>Brachyura</taxon>
        <taxon>Eubrachyura</taxon>
        <taxon>Portunoidea</taxon>
        <taxon>Portunidae</taxon>
        <taxon>Portuninae</taxon>
        <taxon>Portunus</taxon>
    </lineage>
</organism>
<feature type="compositionally biased region" description="Basic and acidic residues" evidence="1">
    <location>
        <begin position="109"/>
        <end position="119"/>
    </location>
</feature>
<sequence>MRHRDDRLPVPQPEPSTGDIVPAHHEAMSAVLMATLEEVVAVKRRVSMCPISVQRTGCLGKTIHRLIATKPYVRRRPHKGYGKGCIVGKGEVTQKVLRDAAIAGCGGREGVKSRQRVPDDYSIQASSDK</sequence>
<dbReference type="EMBL" id="VSRR010033068">
    <property type="protein sequence ID" value="MPC71535.1"/>
    <property type="molecule type" value="Genomic_DNA"/>
</dbReference>
<comment type="caution">
    <text evidence="2">The sequence shown here is derived from an EMBL/GenBank/DDBJ whole genome shotgun (WGS) entry which is preliminary data.</text>
</comment>
<gene>
    <name evidence="2" type="ORF">E2C01_065812</name>
</gene>
<evidence type="ECO:0000256" key="1">
    <source>
        <dbReference type="SAM" id="MobiDB-lite"/>
    </source>
</evidence>
<feature type="region of interest" description="Disordered" evidence="1">
    <location>
        <begin position="108"/>
        <end position="129"/>
    </location>
</feature>
<keyword evidence="3" id="KW-1185">Reference proteome</keyword>
<name>A0A5B7HPF5_PORTR</name>
<protein>
    <submittedName>
        <fullName evidence="2">Uncharacterized protein</fullName>
    </submittedName>
</protein>
<dbReference type="AlphaFoldDB" id="A0A5B7HPF5"/>
<evidence type="ECO:0000313" key="2">
    <source>
        <dbReference type="EMBL" id="MPC71535.1"/>
    </source>
</evidence>
<dbReference type="Proteomes" id="UP000324222">
    <property type="component" value="Unassembled WGS sequence"/>
</dbReference>
<proteinExistence type="predicted"/>
<reference evidence="2 3" key="1">
    <citation type="submission" date="2019-05" db="EMBL/GenBank/DDBJ databases">
        <title>Another draft genome of Portunus trituberculatus and its Hox gene families provides insights of decapod evolution.</title>
        <authorList>
            <person name="Jeong J.-H."/>
            <person name="Song I."/>
            <person name="Kim S."/>
            <person name="Choi T."/>
            <person name="Kim D."/>
            <person name="Ryu S."/>
            <person name="Kim W."/>
        </authorList>
    </citation>
    <scope>NUCLEOTIDE SEQUENCE [LARGE SCALE GENOMIC DNA]</scope>
    <source>
        <tissue evidence="2">Muscle</tissue>
    </source>
</reference>
<accession>A0A5B7HPF5</accession>